<dbReference type="GO" id="GO:0003887">
    <property type="term" value="F:DNA-directed DNA polymerase activity"/>
    <property type="evidence" value="ECO:0007669"/>
    <property type="project" value="UniProtKB-KW"/>
</dbReference>
<dbReference type="EMBL" id="JAHMUF010000032">
    <property type="protein sequence ID" value="KAG7191358.1"/>
    <property type="molecule type" value="Genomic_DNA"/>
</dbReference>
<feature type="domain" description="UmuC" evidence="10">
    <location>
        <begin position="46"/>
        <end position="314"/>
    </location>
</feature>
<dbReference type="GO" id="GO:0009314">
    <property type="term" value="P:response to radiation"/>
    <property type="evidence" value="ECO:0007669"/>
    <property type="project" value="TreeGrafter"/>
</dbReference>
<dbReference type="InterPro" id="IPR043128">
    <property type="entry name" value="Rev_trsase/Diguanyl_cyclase"/>
</dbReference>
<keyword evidence="3" id="KW-0479">Metal-binding</keyword>
<dbReference type="PIRSF" id="PIRSF036603">
    <property type="entry name" value="DPol_eta"/>
    <property type="match status" value="1"/>
</dbReference>
<dbReference type="GO" id="GO:0007064">
    <property type="term" value="P:mitotic sister chromatid cohesion"/>
    <property type="evidence" value="ECO:0007669"/>
    <property type="project" value="UniProtKB-ARBA"/>
</dbReference>
<dbReference type="Gene3D" id="3.30.70.270">
    <property type="match status" value="1"/>
</dbReference>
<dbReference type="GO" id="GO:0005634">
    <property type="term" value="C:nucleus"/>
    <property type="evidence" value="ECO:0007669"/>
    <property type="project" value="UniProtKB-SubCell"/>
</dbReference>
<organism evidence="11 12">
    <name type="scientific">Scheffersomyces spartinae</name>
    <dbReference type="NCBI Taxonomy" id="45513"/>
    <lineage>
        <taxon>Eukaryota</taxon>
        <taxon>Fungi</taxon>
        <taxon>Dikarya</taxon>
        <taxon>Ascomycota</taxon>
        <taxon>Saccharomycotina</taxon>
        <taxon>Pichiomycetes</taxon>
        <taxon>Debaryomycetaceae</taxon>
        <taxon>Scheffersomyces</taxon>
    </lineage>
</organism>
<dbReference type="GO" id="GO:0003684">
    <property type="term" value="F:damaged DNA binding"/>
    <property type="evidence" value="ECO:0007669"/>
    <property type="project" value="InterPro"/>
</dbReference>
<reference evidence="11" key="1">
    <citation type="submission" date="2021-03" db="EMBL/GenBank/DDBJ databases">
        <authorList>
            <person name="Palmer J.M."/>
        </authorList>
    </citation>
    <scope>NUCLEOTIDE SEQUENCE</scope>
    <source>
        <strain evidence="11">ARV_011</strain>
    </source>
</reference>
<gene>
    <name evidence="11" type="primary">RAD30</name>
    <name evidence="11" type="ORF">KQ657_003530</name>
</gene>
<evidence type="ECO:0000313" key="12">
    <source>
        <dbReference type="Proteomes" id="UP000790833"/>
    </source>
</evidence>
<dbReference type="Pfam" id="PF00817">
    <property type="entry name" value="IMS"/>
    <property type="match status" value="1"/>
</dbReference>
<evidence type="ECO:0000256" key="3">
    <source>
        <dbReference type="ARBA" id="ARBA00022723"/>
    </source>
</evidence>
<dbReference type="AlphaFoldDB" id="A0A9P7V4V1"/>
<dbReference type="Proteomes" id="UP000790833">
    <property type="component" value="Unassembled WGS sequence"/>
</dbReference>
<evidence type="ECO:0000256" key="8">
    <source>
        <dbReference type="ARBA" id="ARBA00023242"/>
    </source>
</evidence>
<accession>A0A9P7V4V1</accession>
<dbReference type="GO" id="GO:0035861">
    <property type="term" value="C:site of double-strand break"/>
    <property type="evidence" value="ECO:0007669"/>
    <property type="project" value="TreeGrafter"/>
</dbReference>
<dbReference type="PANTHER" id="PTHR45873">
    <property type="entry name" value="DNA POLYMERASE ETA"/>
    <property type="match status" value="1"/>
</dbReference>
<evidence type="ECO:0000256" key="2">
    <source>
        <dbReference type="ARBA" id="ARBA00022679"/>
    </source>
</evidence>
<evidence type="ECO:0000313" key="11">
    <source>
        <dbReference type="EMBL" id="KAG7191358.1"/>
    </source>
</evidence>
<dbReference type="InterPro" id="IPR043502">
    <property type="entry name" value="DNA/RNA_pol_sf"/>
</dbReference>
<dbReference type="GO" id="GO:0006281">
    <property type="term" value="P:DNA repair"/>
    <property type="evidence" value="ECO:0007669"/>
    <property type="project" value="UniProtKB-KW"/>
</dbReference>
<evidence type="ECO:0000256" key="5">
    <source>
        <dbReference type="ARBA" id="ARBA00022771"/>
    </source>
</evidence>
<keyword evidence="5" id="KW-0863">Zinc-finger</keyword>
<evidence type="ECO:0000256" key="9">
    <source>
        <dbReference type="SAM" id="MobiDB-lite"/>
    </source>
</evidence>
<dbReference type="FunFam" id="3.40.1170.60:FF:000008">
    <property type="entry name" value="DNA polymerase eta subunit"/>
    <property type="match status" value="1"/>
</dbReference>
<dbReference type="OrthoDB" id="5723at2759"/>
<dbReference type="InterPro" id="IPR052230">
    <property type="entry name" value="DNA_polymerase_eta"/>
</dbReference>
<keyword evidence="7" id="KW-0234">DNA repair</keyword>
<protein>
    <submittedName>
        <fullName evidence="11">DNA-directed DNA polymerase eta rad30</fullName>
    </submittedName>
</protein>
<keyword evidence="8" id="KW-0539">Nucleus</keyword>
<evidence type="ECO:0000256" key="1">
    <source>
        <dbReference type="ARBA" id="ARBA00004123"/>
    </source>
</evidence>
<dbReference type="PROSITE" id="PS50173">
    <property type="entry name" value="UMUC"/>
    <property type="match status" value="1"/>
</dbReference>
<dbReference type="GO" id="GO:0008270">
    <property type="term" value="F:zinc ion binding"/>
    <property type="evidence" value="ECO:0007669"/>
    <property type="project" value="UniProtKB-KW"/>
</dbReference>
<keyword evidence="11" id="KW-0239">DNA-directed DNA polymerase</keyword>
<dbReference type="GO" id="GO:0070987">
    <property type="term" value="P:error-free translesion synthesis"/>
    <property type="evidence" value="ECO:0007669"/>
    <property type="project" value="UniProtKB-ARBA"/>
</dbReference>
<feature type="region of interest" description="Disordered" evidence="9">
    <location>
        <begin position="600"/>
        <end position="670"/>
    </location>
</feature>
<dbReference type="Gene3D" id="3.30.1490.100">
    <property type="entry name" value="DNA polymerase, Y-family, little finger domain"/>
    <property type="match status" value="1"/>
</dbReference>
<evidence type="ECO:0000259" key="10">
    <source>
        <dbReference type="PROSITE" id="PS50173"/>
    </source>
</evidence>
<sequence length="735" mass="83916">MSVLNPRENPHNCLESDGYGSSKFIYKDLYAFLRASESWQSPLSTIALLDMNAFFAQVEQLRLGLSIDDPVVCVQWNMLIAVSYAARKYGIGRMDTIKTAKEKCPHVILAHAAVFVKGDPMWSYLDELPNQGLCKVSLDPYRRESRKIMKVLKQSCDRIEKASVDECFMDLGEQIYNELFQLFPTLKKNQDPNTSLPPVPRKLPSSLHWNGFVYKNEKEELKGNQKNEFDDTFEPFATDWDDVCFIIGSNLLYRLRQDVYNNLGYTTSGGIANNRVVAKLAGGFRKPDNQTIVRNCALEDFLKKFELTDMQGMGGKIGEQIITKLKIPKGENSNAYIRDNFTVQTLEEKLKEDKQLIQKLYNLVRGVNRLELSFRIEIKSMMSRKNFQVKYPVQTLGDAFDWIKVFVGDIISRIVELDDENMELSPTTALPTKRRNVVRRPKTISVHINLNRKETSRQSSVPLYTDYEKLSKSLESITYRLLKEFFDQTTSLHLKNGGKHLKDLDDGKKDIKTISILPINALSLVATNFTKVSETSVFKPEPGHSNLENIRKLFAELDQEKRNEIKSTEAPLTVTQESSGSTLKRAQTSLIRDLFTKFNKDQQQTSTKSSFKKAPKSKLPVSDSIPKNEPNKSESIKDLFIKFNESQKRTTDSLNTKKRKSPSPIPTAAKREQRVLVLDQLLNARNRLKVPVTTNQPEGKAGTENYCSKCEKEIDDPMEHSDYHYALELSKAYNG</sequence>
<dbReference type="SUPFAM" id="SSF56672">
    <property type="entry name" value="DNA/RNA polymerases"/>
    <property type="match status" value="1"/>
</dbReference>
<dbReference type="GO" id="GO:0005657">
    <property type="term" value="C:replication fork"/>
    <property type="evidence" value="ECO:0007669"/>
    <property type="project" value="TreeGrafter"/>
</dbReference>
<dbReference type="Gene3D" id="3.40.1170.60">
    <property type="match status" value="1"/>
</dbReference>
<dbReference type="InterPro" id="IPR036775">
    <property type="entry name" value="DNA_pol_Y-fam_lit_finger_sf"/>
</dbReference>
<keyword evidence="12" id="KW-1185">Reference proteome</keyword>
<feature type="compositionally biased region" description="Polar residues" evidence="9">
    <location>
        <begin position="573"/>
        <end position="583"/>
    </location>
</feature>
<feature type="compositionally biased region" description="Basic and acidic residues" evidence="9">
    <location>
        <begin position="629"/>
        <end position="651"/>
    </location>
</feature>
<proteinExistence type="predicted"/>
<dbReference type="PANTHER" id="PTHR45873:SF1">
    <property type="entry name" value="DNA POLYMERASE ETA"/>
    <property type="match status" value="1"/>
</dbReference>
<evidence type="ECO:0000256" key="4">
    <source>
        <dbReference type="ARBA" id="ARBA00022763"/>
    </source>
</evidence>
<comment type="subcellular location">
    <subcellularLocation>
        <location evidence="1">Nucleus</location>
    </subcellularLocation>
</comment>
<dbReference type="InterPro" id="IPR001126">
    <property type="entry name" value="UmuC"/>
</dbReference>
<dbReference type="GeneID" id="66116904"/>
<feature type="region of interest" description="Disordered" evidence="9">
    <location>
        <begin position="564"/>
        <end position="583"/>
    </location>
</feature>
<dbReference type="Gene3D" id="1.10.150.20">
    <property type="entry name" value="5' to 3' exonuclease, C-terminal subdomain"/>
    <property type="match status" value="1"/>
</dbReference>
<keyword evidence="11" id="KW-0548">Nucleotidyltransferase</keyword>
<keyword evidence="6" id="KW-0862">Zinc</keyword>
<name>A0A9P7V4V1_9ASCO</name>
<evidence type="ECO:0000256" key="7">
    <source>
        <dbReference type="ARBA" id="ARBA00023204"/>
    </source>
</evidence>
<keyword evidence="4" id="KW-0227">DNA damage</keyword>
<dbReference type="GO" id="GO:0042276">
    <property type="term" value="P:error-prone translesion synthesis"/>
    <property type="evidence" value="ECO:0007669"/>
    <property type="project" value="TreeGrafter"/>
</dbReference>
<dbReference type="SUPFAM" id="SSF100879">
    <property type="entry name" value="Lesion bypass DNA polymerase (Y-family), little finger domain"/>
    <property type="match status" value="1"/>
</dbReference>
<evidence type="ECO:0000256" key="6">
    <source>
        <dbReference type="ARBA" id="ARBA00022833"/>
    </source>
</evidence>
<comment type="caution">
    <text evidence="11">The sequence shown here is derived from an EMBL/GenBank/DDBJ whole genome shotgun (WGS) entry which is preliminary data.</text>
</comment>
<dbReference type="RefSeq" id="XP_043046910.1">
    <property type="nucleotide sequence ID" value="XM_043194249.1"/>
</dbReference>
<keyword evidence="2" id="KW-0808">Transferase</keyword>